<keyword evidence="4 7" id="KW-0378">Hydrolase</keyword>
<dbReference type="Pfam" id="PF00026">
    <property type="entry name" value="Asp"/>
    <property type="match status" value="1"/>
</dbReference>
<dbReference type="Proteomes" id="UP000735302">
    <property type="component" value="Unassembled WGS sequence"/>
</dbReference>
<feature type="signal peptide" evidence="8">
    <location>
        <begin position="1"/>
        <end position="18"/>
    </location>
</feature>
<accession>A0AAV4DHD6</accession>
<evidence type="ECO:0000313" key="11">
    <source>
        <dbReference type="Proteomes" id="UP000735302"/>
    </source>
</evidence>
<evidence type="ECO:0000256" key="8">
    <source>
        <dbReference type="SAM" id="SignalP"/>
    </source>
</evidence>
<gene>
    <name evidence="10" type="ORF">PoB_007015900</name>
</gene>
<evidence type="ECO:0000256" key="5">
    <source>
        <dbReference type="PIRSR" id="PIRSR601461-1"/>
    </source>
</evidence>
<comment type="caution">
    <text evidence="10">The sequence shown here is derived from an EMBL/GenBank/DDBJ whole genome shotgun (WGS) entry which is preliminary data.</text>
</comment>
<dbReference type="PRINTS" id="PR00792">
    <property type="entry name" value="PEPSIN"/>
</dbReference>
<keyword evidence="8" id="KW-0732">Signal</keyword>
<evidence type="ECO:0000256" key="4">
    <source>
        <dbReference type="ARBA" id="ARBA00022801"/>
    </source>
</evidence>
<organism evidence="10 11">
    <name type="scientific">Plakobranchus ocellatus</name>
    <dbReference type="NCBI Taxonomy" id="259542"/>
    <lineage>
        <taxon>Eukaryota</taxon>
        <taxon>Metazoa</taxon>
        <taxon>Spiralia</taxon>
        <taxon>Lophotrochozoa</taxon>
        <taxon>Mollusca</taxon>
        <taxon>Gastropoda</taxon>
        <taxon>Heterobranchia</taxon>
        <taxon>Euthyneura</taxon>
        <taxon>Panpulmonata</taxon>
        <taxon>Sacoglossa</taxon>
        <taxon>Placobranchoidea</taxon>
        <taxon>Plakobranchidae</taxon>
        <taxon>Plakobranchus</taxon>
    </lineage>
</organism>
<comment type="similarity">
    <text evidence="1 7">Belongs to the peptidase A1 family.</text>
</comment>
<dbReference type="InterPro" id="IPR001461">
    <property type="entry name" value="Aspartic_peptidase_A1"/>
</dbReference>
<evidence type="ECO:0000256" key="7">
    <source>
        <dbReference type="RuleBase" id="RU000454"/>
    </source>
</evidence>
<feature type="active site" evidence="5">
    <location>
        <position position="83"/>
    </location>
</feature>
<evidence type="ECO:0000256" key="3">
    <source>
        <dbReference type="ARBA" id="ARBA00022750"/>
    </source>
</evidence>
<feature type="domain" description="Peptidase A1" evidence="9">
    <location>
        <begin position="65"/>
        <end position="355"/>
    </location>
</feature>
<feature type="active site" evidence="5">
    <location>
        <position position="271"/>
    </location>
</feature>
<evidence type="ECO:0000256" key="1">
    <source>
        <dbReference type="ARBA" id="ARBA00007447"/>
    </source>
</evidence>
<dbReference type="Gene3D" id="2.40.70.10">
    <property type="entry name" value="Acid Proteases"/>
    <property type="match status" value="2"/>
</dbReference>
<reference evidence="10 11" key="1">
    <citation type="journal article" date="2021" name="Elife">
        <title>Chloroplast acquisition without the gene transfer in kleptoplastic sea slugs, Plakobranchus ocellatus.</title>
        <authorList>
            <person name="Maeda T."/>
            <person name="Takahashi S."/>
            <person name="Yoshida T."/>
            <person name="Shimamura S."/>
            <person name="Takaki Y."/>
            <person name="Nagai Y."/>
            <person name="Toyoda A."/>
            <person name="Suzuki Y."/>
            <person name="Arimoto A."/>
            <person name="Ishii H."/>
            <person name="Satoh N."/>
            <person name="Nishiyama T."/>
            <person name="Hasebe M."/>
            <person name="Maruyama T."/>
            <person name="Minagawa J."/>
            <person name="Obokata J."/>
            <person name="Shigenobu S."/>
        </authorList>
    </citation>
    <scope>NUCLEOTIDE SEQUENCE [LARGE SCALE GENOMIC DNA]</scope>
</reference>
<dbReference type="Gene3D" id="2.60.40.1960">
    <property type="match status" value="1"/>
</dbReference>
<dbReference type="PROSITE" id="PS51767">
    <property type="entry name" value="PEPTIDASE_A1"/>
    <property type="match status" value="1"/>
</dbReference>
<keyword evidence="6" id="KW-1015">Disulfide bond</keyword>
<dbReference type="SUPFAM" id="SSF50630">
    <property type="entry name" value="Acid proteases"/>
    <property type="match status" value="1"/>
</dbReference>
<dbReference type="AlphaFoldDB" id="A0AAV4DHD6"/>
<evidence type="ECO:0000259" key="9">
    <source>
        <dbReference type="PROSITE" id="PS51767"/>
    </source>
</evidence>
<evidence type="ECO:0000313" key="10">
    <source>
        <dbReference type="EMBL" id="GFO43654.1"/>
    </source>
</evidence>
<dbReference type="PANTHER" id="PTHR47966">
    <property type="entry name" value="BETA-SITE APP-CLEAVING ENZYME, ISOFORM A-RELATED"/>
    <property type="match status" value="1"/>
</dbReference>
<protein>
    <submittedName>
        <fullName evidence="10">Cathepsin d</fullName>
    </submittedName>
</protein>
<feature type="disulfide bond" evidence="6">
    <location>
        <begin position="262"/>
        <end position="266"/>
    </location>
</feature>
<proteinExistence type="inferred from homology"/>
<keyword evidence="11" id="KW-1185">Reference proteome</keyword>
<sequence>MHLFQGAILTVIWVSTLAAEIVNIPLSTTSDHEENLRRLARHRRSSKSAPVPAVLKLKIFKDAQVYGPITIGTPGQVFNVVFDTGSSDLWVPSIHCRFWRNGACRNHNSYDRESSRTYKSVGEYFNVTYQAGDVFGHLGKDSVTVAGIRIENQTFGEVIYEADIFATTLPDGILGLGVSTLASSRQPTVFENMVSNGMLPAPVFSFYLSRSESAAVGSMLTLGGTIPELYKGNITFVHVTVPKFWEIRMDSVELAGGRGTFCQGGCDAIVDSGTTLIVGPMRDTNKLNKKLGGSRVLGIPGLYILNCFSVPFLPDVDFIINGNRLTLTSAEYTIKVTTKFILPFSEYHLNPFIPV</sequence>
<evidence type="ECO:0000256" key="2">
    <source>
        <dbReference type="ARBA" id="ARBA00022670"/>
    </source>
</evidence>
<keyword evidence="3 7" id="KW-0064">Aspartyl protease</keyword>
<dbReference type="InterPro" id="IPR033121">
    <property type="entry name" value="PEPTIDASE_A1"/>
</dbReference>
<evidence type="ECO:0000256" key="6">
    <source>
        <dbReference type="PIRSR" id="PIRSR601461-2"/>
    </source>
</evidence>
<dbReference type="InterPro" id="IPR021109">
    <property type="entry name" value="Peptidase_aspartic_dom_sf"/>
</dbReference>
<dbReference type="GO" id="GO:0004190">
    <property type="term" value="F:aspartic-type endopeptidase activity"/>
    <property type="evidence" value="ECO:0007669"/>
    <property type="project" value="UniProtKB-KW"/>
</dbReference>
<dbReference type="PROSITE" id="PS00141">
    <property type="entry name" value="ASP_PROTEASE"/>
    <property type="match status" value="2"/>
</dbReference>
<name>A0AAV4DHD6_9GAST</name>
<dbReference type="FunFam" id="2.40.70.10:FF:000115">
    <property type="entry name" value="Lysosomal aspartic protease"/>
    <property type="match status" value="1"/>
</dbReference>
<keyword evidence="2 7" id="KW-0645">Protease</keyword>
<feature type="chain" id="PRO_5043932407" evidence="8">
    <location>
        <begin position="19"/>
        <end position="355"/>
    </location>
</feature>
<feature type="disulfide bond" evidence="6">
    <location>
        <begin position="96"/>
        <end position="104"/>
    </location>
</feature>
<dbReference type="PANTHER" id="PTHR47966:SF51">
    <property type="entry name" value="BETA-SITE APP-CLEAVING ENZYME, ISOFORM A-RELATED"/>
    <property type="match status" value="1"/>
</dbReference>
<dbReference type="GO" id="GO:0006508">
    <property type="term" value="P:proteolysis"/>
    <property type="evidence" value="ECO:0007669"/>
    <property type="project" value="UniProtKB-KW"/>
</dbReference>
<dbReference type="InterPro" id="IPR001969">
    <property type="entry name" value="Aspartic_peptidase_AS"/>
</dbReference>
<dbReference type="EMBL" id="BLXT01007896">
    <property type="protein sequence ID" value="GFO43654.1"/>
    <property type="molecule type" value="Genomic_DNA"/>
</dbReference>